<proteinExistence type="predicted"/>
<sequence>MSVQALHGDQGPWRLRVAIRGRREHAVLRSVTPRIDTAMIATGAAALEIAESHGLTAPRLLAKDLDGRDAGAPATLETFLDGSTVWPSTVSSARLHTAGAALARVHAIALEPLPDLPCRPRPIAVDDFARDRREGRRPTTPLLRTADELIQAMSRPRGATVFVHGDVWPGNLPWIGDTTCALIDWKTAGVGDPGVDIGELRKQMAITYGPDATGGIVRGWEEASGRPVNDVAYWDAVAALNTPTDLGVVTTRRDAFLRAAVERLN</sequence>
<dbReference type="EMBL" id="SMKR01000140">
    <property type="protein sequence ID" value="TDD18068.1"/>
    <property type="molecule type" value="Genomic_DNA"/>
</dbReference>
<evidence type="ECO:0000313" key="2">
    <source>
        <dbReference type="EMBL" id="TDD18068.1"/>
    </source>
</evidence>
<dbReference type="Gene3D" id="3.90.1200.10">
    <property type="match status" value="1"/>
</dbReference>
<dbReference type="InterPro" id="IPR002575">
    <property type="entry name" value="Aminoglycoside_PTrfase"/>
</dbReference>
<gene>
    <name evidence="2" type="ORF">E1218_26675</name>
</gene>
<dbReference type="InterPro" id="IPR011009">
    <property type="entry name" value="Kinase-like_dom_sf"/>
</dbReference>
<evidence type="ECO:0000259" key="1">
    <source>
        <dbReference type="Pfam" id="PF01636"/>
    </source>
</evidence>
<feature type="domain" description="Aminoglycoside phosphotransferase" evidence="1">
    <location>
        <begin position="21"/>
        <end position="224"/>
    </location>
</feature>
<name>A0A4R4WG25_9ACTN</name>
<dbReference type="Pfam" id="PF01636">
    <property type="entry name" value="APH"/>
    <property type="match status" value="1"/>
</dbReference>
<accession>A0A4R4WG25</accession>
<dbReference type="SUPFAM" id="SSF56112">
    <property type="entry name" value="Protein kinase-like (PK-like)"/>
    <property type="match status" value="1"/>
</dbReference>
<organism evidence="2 3">
    <name type="scientific">Kribbella turkmenica</name>
    <dbReference type="NCBI Taxonomy" id="2530375"/>
    <lineage>
        <taxon>Bacteria</taxon>
        <taxon>Bacillati</taxon>
        <taxon>Actinomycetota</taxon>
        <taxon>Actinomycetes</taxon>
        <taxon>Propionibacteriales</taxon>
        <taxon>Kribbellaceae</taxon>
        <taxon>Kribbella</taxon>
    </lineage>
</organism>
<protein>
    <recommendedName>
        <fullName evidence="1">Aminoglycoside phosphotransferase domain-containing protein</fullName>
    </recommendedName>
</protein>
<evidence type="ECO:0000313" key="3">
    <source>
        <dbReference type="Proteomes" id="UP000295172"/>
    </source>
</evidence>
<reference evidence="2 3" key="1">
    <citation type="submission" date="2019-02" db="EMBL/GenBank/DDBJ databases">
        <title>Draft genome sequences of novel Actinobacteria.</title>
        <authorList>
            <person name="Sahin N."/>
            <person name="Ay H."/>
            <person name="Saygin H."/>
        </authorList>
    </citation>
    <scope>NUCLEOTIDE SEQUENCE [LARGE SCALE GENOMIC DNA]</scope>
    <source>
        <strain evidence="2 3">16K104</strain>
    </source>
</reference>
<dbReference type="OrthoDB" id="3816435at2"/>
<dbReference type="Proteomes" id="UP000295172">
    <property type="component" value="Unassembled WGS sequence"/>
</dbReference>
<comment type="caution">
    <text evidence="2">The sequence shown here is derived from an EMBL/GenBank/DDBJ whole genome shotgun (WGS) entry which is preliminary data.</text>
</comment>
<dbReference type="AlphaFoldDB" id="A0A4R4WG25"/>
<keyword evidence="3" id="KW-1185">Reference proteome</keyword>